<reference evidence="2" key="1">
    <citation type="journal article" date="2023" name="G3 (Bethesda)">
        <title>Whole genome assembly and annotation of the endangered Caribbean coral Acropora cervicornis.</title>
        <authorList>
            <person name="Selwyn J.D."/>
            <person name="Vollmer S.V."/>
        </authorList>
    </citation>
    <scope>NUCLEOTIDE SEQUENCE</scope>
    <source>
        <strain evidence="2">K2</strain>
    </source>
</reference>
<dbReference type="InterPro" id="IPR000210">
    <property type="entry name" value="BTB/POZ_dom"/>
</dbReference>
<dbReference type="SUPFAM" id="SSF54695">
    <property type="entry name" value="POZ domain"/>
    <property type="match status" value="1"/>
</dbReference>
<dbReference type="CDD" id="cd18186">
    <property type="entry name" value="BTB_POZ_ZBTB_KLHL-like"/>
    <property type="match status" value="1"/>
</dbReference>
<dbReference type="PROSITE" id="PS50097">
    <property type="entry name" value="BTB"/>
    <property type="match status" value="1"/>
</dbReference>
<reference evidence="2" key="2">
    <citation type="journal article" date="2023" name="Science">
        <title>Genomic signatures of disease resistance in endangered staghorn corals.</title>
        <authorList>
            <person name="Vollmer S.V."/>
            <person name="Selwyn J.D."/>
            <person name="Despard B.A."/>
            <person name="Roesel C.L."/>
        </authorList>
    </citation>
    <scope>NUCLEOTIDE SEQUENCE</scope>
    <source>
        <strain evidence="2">K2</strain>
    </source>
</reference>
<keyword evidence="3" id="KW-1185">Reference proteome</keyword>
<evidence type="ECO:0000313" key="2">
    <source>
        <dbReference type="EMBL" id="KAK2570677.1"/>
    </source>
</evidence>
<comment type="caution">
    <text evidence="2">The sequence shown here is derived from an EMBL/GenBank/DDBJ whole genome shotgun (WGS) entry which is preliminary data.</text>
</comment>
<feature type="domain" description="BTB" evidence="1">
    <location>
        <begin position="34"/>
        <end position="102"/>
    </location>
</feature>
<gene>
    <name evidence="2" type="ORF">P5673_004364</name>
</gene>
<dbReference type="EMBL" id="JARQWQ010000007">
    <property type="protein sequence ID" value="KAK2570677.1"/>
    <property type="molecule type" value="Genomic_DNA"/>
</dbReference>
<dbReference type="Gene3D" id="3.30.710.10">
    <property type="entry name" value="Potassium Channel Kv1.1, Chain A"/>
    <property type="match status" value="1"/>
</dbReference>
<accession>A0AAD9VE47</accession>
<evidence type="ECO:0000313" key="3">
    <source>
        <dbReference type="Proteomes" id="UP001249851"/>
    </source>
</evidence>
<organism evidence="2 3">
    <name type="scientific">Acropora cervicornis</name>
    <name type="common">Staghorn coral</name>
    <dbReference type="NCBI Taxonomy" id="6130"/>
    <lineage>
        <taxon>Eukaryota</taxon>
        <taxon>Metazoa</taxon>
        <taxon>Cnidaria</taxon>
        <taxon>Anthozoa</taxon>
        <taxon>Hexacorallia</taxon>
        <taxon>Scleractinia</taxon>
        <taxon>Astrocoeniina</taxon>
        <taxon>Acroporidae</taxon>
        <taxon>Acropora</taxon>
    </lineage>
</organism>
<evidence type="ECO:0000259" key="1">
    <source>
        <dbReference type="PROSITE" id="PS50097"/>
    </source>
</evidence>
<sequence>MASSTSRETIEEPTVKHEQVEVAKHPFCEPWEDSDLIFVVEEEKFHVHRQIMSIHSPVFKAMLNSVGFKEATATEIPLPGKKANEFLDFLELLYMKKIDEVQLNQVEHLLKLADEYQAGGIEDVCVKMLKSEPKSKGNAVKILYLATSTATARDDQRLFQVRGECYELIKDMELTEAQRSESYNDMEKNTLARVLMKRNQRLETFVKDIYPQFMGLVECCLYYYFEEHSEISLCPQHFSNGKTRENLLRRMKNCSVCRRMIKQMVLNLKVSQAELSDGRFADKSSVTSHSFEYGVNQVEHLLKLADEYQAGGVVDVCVKILKSEPKSRDNAVKILHLASSTATARADERLFEVREQCYELMKDMELTESYENGKSLEKEIWERVLVKRIQRLETFVREIYPQFVDFVEFSLSESLRDKTIISPCPRHFSNGKAIEHLLKRMKDCPGCWQMIKQLIFNLKKSKQSQQSFQSFGASAGNLFGACSVSAFESDPLEDEKTMMVILDFEKIMRV</sequence>
<dbReference type="Proteomes" id="UP001249851">
    <property type="component" value="Unassembled WGS sequence"/>
</dbReference>
<dbReference type="AlphaFoldDB" id="A0AAD9VE47"/>
<dbReference type="Pfam" id="PF00651">
    <property type="entry name" value="BTB"/>
    <property type="match status" value="1"/>
</dbReference>
<dbReference type="InterPro" id="IPR011333">
    <property type="entry name" value="SKP1/BTB/POZ_sf"/>
</dbReference>
<protein>
    <submittedName>
        <fullName evidence="2">BTB/POZ domain-containing protein 2</fullName>
    </submittedName>
</protein>
<dbReference type="PANTHER" id="PTHR22744">
    <property type="entry name" value="HELIX LOOP HELIX PROTEIN 21-RELATED"/>
    <property type="match status" value="1"/>
</dbReference>
<name>A0AAD9VE47_ACRCE</name>
<proteinExistence type="predicted"/>
<dbReference type="PANTHER" id="PTHR22744:SF17">
    <property type="entry name" value="BTB DOMAIN-CONTAINING PROTEIN"/>
    <property type="match status" value="1"/>
</dbReference>
<dbReference type="SMART" id="SM00225">
    <property type="entry name" value="BTB"/>
    <property type="match status" value="1"/>
</dbReference>